<proteinExistence type="predicted"/>
<organism evidence="1 2">
    <name type="scientific">Streptomyces luteireticuli</name>
    <dbReference type="NCBI Taxonomy" id="173858"/>
    <lineage>
        <taxon>Bacteria</taxon>
        <taxon>Bacillati</taxon>
        <taxon>Actinomycetota</taxon>
        <taxon>Actinomycetes</taxon>
        <taxon>Kitasatosporales</taxon>
        <taxon>Streptomycetaceae</taxon>
        <taxon>Streptomyces</taxon>
    </lineage>
</organism>
<accession>A0ABN0Z709</accession>
<dbReference type="RefSeq" id="WP_344032181.1">
    <property type="nucleotide sequence ID" value="NZ_BAAABX010000080.1"/>
</dbReference>
<name>A0ABN0Z709_9ACTN</name>
<protein>
    <submittedName>
        <fullName evidence="1">Uncharacterized protein</fullName>
    </submittedName>
</protein>
<evidence type="ECO:0000313" key="2">
    <source>
        <dbReference type="Proteomes" id="UP001500879"/>
    </source>
</evidence>
<keyword evidence="2" id="KW-1185">Reference proteome</keyword>
<dbReference type="Proteomes" id="UP001500879">
    <property type="component" value="Unassembled WGS sequence"/>
</dbReference>
<comment type="caution">
    <text evidence="1">The sequence shown here is derived from an EMBL/GenBank/DDBJ whole genome shotgun (WGS) entry which is preliminary data.</text>
</comment>
<dbReference type="EMBL" id="BAAABX010000080">
    <property type="protein sequence ID" value="GAA0434942.1"/>
    <property type="molecule type" value="Genomic_DNA"/>
</dbReference>
<evidence type="ECO:0000313" key="1">
    <source>
        <dbReference type="EMBL" id="GAA0434942.1"/>
    </source>
</evidence>
<reference evidence="1 2" key="1">
    <citation type="journal article" date="2019" name="Int. J. Syst. Evol. Microbiol.">
        <title>The Global Catalogue of Microorganisms (GCM) 10K type strain sequencing project: providing services to taxonomists for standard genome sequencing and annotation.</title>
        <authorList>
            <consortium name="The Broad Institute Genomics Platform"/>
            <consortium name="The Broad Institute Genome Sequencing Center for Infectious Disease"/>
            <person name="Wu L."/>
            <person name="Ma J."/>
        </authorList>
    </citation>
    <scope>NUCLEOTIDE SEQUENCE [LARGE SCALE GENOMIC DNA]</scope>
    <source>
        <strain evidence="1 2">JCM 4788</strain>
    </source>
</reference>
<gene>
    <name evidence="1" type="ORF">GCM10010357_65560</name>
</gene>
<sequence length="162" mass="17909">MTLPVHPTQRHPGALWLVSRVVHPRLIHEAWALGQTPAIEIGQRFDAIHLPDTVVEAAINGIKTDDAVEEAFRRVGIGHGVVVSRRRDLYTVLVRPGTARAWHVSGTTSVGARDHIRYLRAPHPERREGPGAFWLLPAPDRDGQLAEAGHVLRLLALVRPQA</sequence>